<accession>A0A2N6PGA4</accession>
<dbReference type="RefSeq" id="WP_102162460.1">
    <property type="nucleotide sequence ID" value="NZ_PNFZ01000005.1"/>
</dbReference>
<proteinExistence type="predicted"/>
<evidence type="ECO:0000256" key="1">
    <source>
        <dbReference type="SAM" id="Phobius"/>
    </source>
</evidence>
<name>A0A2N6PGA4_9MICO</name>
<keyword evidence="1" id="KW-1133">Transmembrane helix</keyword>
<dbReference type="AlphaFoldDB" id="A0A2N6PGA4"/>
<keyword evidence="3" id="KW-1185">Reference proteome</keyword>
<feature type="transmembrane region" description="Helical" evidence="1">
    <location>
        <begin position="54"/>
        <end position="75"/>
    </location>
</feature>
<comment type="caution">
    <text evidence="2">The sequence shown here is derived from an EMBL/GenBank/DDBJ whole genome shotgun (WGS) entry which is preliminary data.</text>
</comment>
<sequence length="91" mass="10007">MAHQQDSHSPAYPSNTTVSYKDSFMFGVVAAGIVLISTIFFTAAWSSLKAMGLVGLYTVITFIVVFGVTALLNWISTRKDDRDQKSFPVLK</sequence>
<dbReference type="Proteomes" id="UP000235703">
    <property type="component" value="Unassembled WGS sequence"/>
</dbReference>
<keyword evidence="1" id="KW-0812">Transmembrane</keyword>
<feature type="transmembrane region" description="Helical" evidence="1">
    <location>
        <begin position="24"/>
        <end position="48"/>
    </location>
</feature>
<reference evidence="2 3" key="1">
    <citation type="submission" date="2017-09" db="EMBL/GenBank/DDBJ databases">
        <title>Bacterial strain isolated from the female urinary microbiota.</title>
        <authorList>
            <person name="Thomas-White K."/>
            <person name="Kumar N."/>
            <person name="Forster S."/>
            <person name="Putonti C."/>
            <person name="Lawley T."/>
            <person name="Wolfe A.J."/>
        </authorList>
    </citation>
    <scope>NUCLEOTIDE SEQUENCE [LARGE SCALE GENOMIC DNA]</scope>
    <source>
        <strain evidence="2 3">UMB0680</strain>
    </source>
</reference>
<organism evidence="2 3">
    <name type="scientific">Brevibacterium luteolum</name>
    <dbReference type="NCBI Taxonomy" id="199591"/>
    <lineage>
        <taxon>Bacteria</taxon>
        <taxon>Bacillati</taxon>
        <taxon>Actinomycetota</taxon>
        <taxon>Actinomycetes</taxon>
        <taxon>Micrococcales</taxon>
        <taxon>Brevibacteriaceae</taxon>
        <taxon>Brevibacterium</taxon>
    </lineage>
</organism>
<evidence type="ECO:0000313" key="3">
    <source>
        <dbReference type="Proteomes" id="UP000235703"/>
    </source>
</evidence>
<protein>
    <submittedName>
        <fullName evidence="2">Uncharacterized protein</fullName>
    </submittedName>
</protein>
<keyword evidence="1" id="KW-0472">Membrane</keyword>
<gene>
    <name evidence="2" type="ORF">CJ198_09890</name>
</gene>
<evidence type="ECO:0000313" key="2">
    <source>
        <dbReference type="EMBL" id="PMB97704.1"/>
    </source>
</evidence>
<dbReference type="EMBL" id="PNFZ01000005">
    <property type="protein sequence ID" value="PMB97704.1"/>
    <property type="molecule type" value="Genomic_DNA"/>
</dbReference>